<accession>A0A9P3GF48</accession>
<gene>
    <name evidence="1" type="ORF">PsYK624_087390</name>
</gene>
<proteinExistence type="predicted"/>
<reference evidence="1 2" key="1">
    <citation type="submission" date="2021-08" db="EMBL/GenBank/DDBJ databases">
        <title>Draft Genome Sequence of Phanerochaete sordida strain YK-624.</title>
        <authorList>
            <person name="Mori T."/>
            <person name="Dohra H."/>
            <person name="Suzuki T."/>
            <person name="Kawagishi H."/>
            <person name="Hirai H."/>
        </authorList>
    </citation>
    <scope>NUCLEOTIDE SEQUENCE [LARGE SCALE GENOMIC DNA]</scope>
    <source>
        <strain evidence="1 2">YK-624</strain>
    </source>
</reference>
<keyword evidence="2" id="KW-1185">Reference proteome</keyword>
<protein>
    <submittedName>
        <fullName evidence="1">Uncharacterized protein</fullName>
    </submittedName>
</protein>
<evidence type="ECO:0000313" key="1">
    <source>
        <dbReference type="EMBL" id="GJE92584.1"/>
    </source>
</evidence>
<organism evidence="1 2">
    <name type="scientific">Phanerochaete sordida</name>
    <dbReference type="NCBI Taxonomy" id="48140"/>
    <lineage>
        <taxon>Eukaryota</taxon>
        <taxon>Fungi</taxon>
        <taxon>Dikarya</taxon>
        <taxon>Basidiomycota</taxon>
        <taxon>Agaricomycotina</taxon>
        <taxon>Agaricomycetes</taxon>
        <taxon>Polyporales</taxon>
        <taxon>Phanerochaetaceae</taxon>
        <taxon>Phanerochaete</taxon>
    </lineage>
</organism>
<sequence length="122" mass="13405">MMAPDVSPYALHSPAVHLTARLAPILSRLGSDCRIASKLGTAPTTRRRRLYWHGEFTSSTSCTTLCSPRSSRSQDHSACRSVSSGGALFRYARFNPYQSQVRPFIRTEASMLPACSAPDVEE</sequence>
<name>A0A9P3GF48_9APHY</name>
<comment type="caution">
    <text evidence="1">The sequence shown here is derived from an EMBL/GenBank/DDBJ whole genome shotgun (WGS) entry which is preliminary data.</text>
</comment>
<evidence type="ECO:0000313" key="2">
    <source>
        <dbReference type="Proteomes" id="UP000703269"/>
    </source>
</evidence>
<dbReference type="AlphaFoldDB" id="A0A9P3GF48"/>
<dbReference type="EMBL" id="BPQB01000027">
    <property type="protein sequence ID" value="GJE92584.1"/>
    <property type="molecule type" value="Genomic_DNA"/>
</dbReference>
<dbReference type="Proteomes" id="UP000703269">
    <property type="component" value="Unassembled WGS sequence"/>
</dbReference>